<organism evidence="2 3">
    <name type="scientific">Monodon monoceros</name>
    <name type="common">Narwhal</name>
    <name type="synonym">Ceratodon monodon</name>
    <dbReference type="NCBI Taxonomy" id="40151"/>
    <lineage>
        <taxon>Eukaryota</taxon>
        <taxon>Metazoa</taxon>
        <taxon>Chordata</taxon>
        <taxon>Craniata</taxon>
        <taxon>Vertebrata</taxon>
        <taxon>Euteleostomi</taxon>
        <taxon>Mammalia</taxon>
        <taxon>Eutheria</taxon>
        <taxon>Laurasiatheria</taxon>
        <taxon>Artiodactyla</taxon>
        <taxon>Whippomorpha</taxon>
        <taxon>Cetacea</taxon>
        <taxon>Odontoceti</taxon>
        <taxon>Monodontidae</taxon>
        <taxon>Monodon</taxon>
    </lineage>
</organism>
<feature type="compositionally biased region" description="Basic and acidic residues" evidence="1">
    <location>
        <begin position="105"/>
        <end position="132"/>
    </location>
</feature>
<feature type="region of interest" description="Disordered" evidence="1">
    <location>
        <begin position="17"/>
        <end position="132"/>
    </location>
</feature>
<reference evidence="3" key="1">
    <citation type="journal article" date="2019" name="IScience">
        <title>Narwhal Genome Reveals Long-Term Low Genetic Diversity despite Current Large Abundance Size.</title>
        <authorList>
            <person name="Westbury M.V."/>
            <person name="Petersen B."/>
            <person name="Garde E."/>
            <person name="Heide-Jorgensen M.P."/>
            <person name="Lorenzen E.D."/>
        </authorList>
    </citation>
    <scope>NUCLEOTIDE SEQUENCE [LARGE SCALE GENOMIC DNA]</scope>
</reference>
<evidence type="ECO:0000313" key="2">
    <source>
        <dbReference type="EMBL" id="TKC40908.1"/>
    </source>
</evidence>
<feature type="compositionally biased region" description="Low complexity" evidence="1">
    <location>
        <begin position="57"/>
        <end position="75"/>
    </location>
</feature>
<dbReference type="EMBL" id="RWIC01000695">
    <property type="protein sequence ID" value="TKC40908.1"/>
    <property type="molecule type" value="Genomic_DNA"/>
</dbReference>
<gene>
    <name evidence="2" type="ORF">EI555_005924</name>
</gene>
<dbReference type="AlphaFoldDB" id="A0A4U1EW27"/>
<proteinExistence type="predicted"/>
<accession>A0A4U1EW27</accession>
<name>A0A4U1EW27_MONMO</name>
<comment type="caution">
    <text evidence="2">The sequence shown here is derived from an EMBL/GenBank/DDBJ whole genome shotgun (WGS) entry which is preliminary data.</text>
</comment>
<protein>
    <submittedName>
        <fullName evidence="2">Uncharacterized protein</fullName>
    </submittedName>
</protein>
<evidence type="ECO:0000256" key="1">
    <source>
        <dbReference type="SAM" id="MobiDB-lite"/>
    </source>
</evidence>
<sequence>MPAGAAGCARLSLGERLGATRTHGRGSGGGATAGSERAEAPAVGFVGLVGTERGRAGSRLGSGRSVSRPAVVSSALATLTRVWDPGRKGGRSGPRGANEQIARLYEMKNLSETREEKNKNIERRKESKERYK</sequence>
<evidence type="ECO:0000313" key="3">
    <source>
        <dbReference type="Proteomes" id="UP000308365"/>
    </source>
</evidence>
<dbReference type="Proteomes" id="UP000308365">
    <property type="component" value="Unassembled WGS sequence"/>
</dbReference>